<protein>
    <submittedName>
        <fullName evidence="2">Uncharacterized protein</fullName>
    </submittedName>
</protein>
<dbReference type="KEGG" id="trg:TRUGW13939_04945"/>
<keyword evidence="3" id="KW-1185">Reference proteome</keyword>
<proteinExistence type="predicted"/>
<reference evidence="3" key="1">
    <citation type="submission" date="2020-06" db="EMBL/GenBank/DDBJ databases">
        <title>A chromosome-scale genome assembly of Talaromyces rugulosus W13939.</title>
        <authorList>
            <person name="Wang B."/>
            <person name="Guo L."/>
            <person name="Ye K."/>
            <person name="Wang L."/>
        </authorList>
    </citation>
    <scope>NUCLEOTIDE SEQUENCE [LARGE SCALE GENOMIC DNA]</scope>
    <source>
        <strain evidence="3">W13939</strain>
    </source>
</reference>
<dbReference type="EMBL" id="CP055900">
    <property type="protein sequence ID" value="QKX57825.1"/>
    <property type="molecule type" value="Genomic_DNA"/>
</dbReference>
<feature type="chain" id="PRO_5028975228" evidence="1">
    <location>
        <begin position="22"/>
        <end position="506"/>
    </location>
</feature>
<dbReference type="OrthoDB" id="4733706at2759"/>
<sequence length="506" mass="54224">MLTSVATLALCWLASFQSVTAAAVGEVSQNVRHGDPETVDAVGRALRFAGPAGNKGKEITYKMNKTSLAKSWNHSTLFALGSNIVDADISVVCETCYIKGSVNGHLTIRDDLNLTEVVHSVASEVENATTAAWDELKEYVKDVAKDIIHFSHIPAFPTLDVDFNLDKTAGLPPIDARFEFDNLELYLDFDLKLDAGTYYTFRLFTSETPAGFSIPGLEAGALFKASLILMTESAIDISSGIHLKLDDGLALDMELFNKKVSGIKMPGATFELLPVKIHGHGSIEAILQLEASVGFNMYTEKMAGLLTASTGVEAEIYAYVADFYVKVDGSSKKHCELAAQAEYYFGLGAAAGATVAVGDYMWGPDPATSTDIWTTTLPRFCAHTKTKSATKTKTHHTKTAAAEVTARAALEDRAPKVTTTVSTTEAYTVVNCLKKGVVNCPVNMQNTTSVEHTLTTVLTLPSGMDATYPANTHASVTSVIPFGTNHHKIAATTGSPKPHAPRKTSV</sequence>
<evidence type="ECO:0000313" key="3">
    <source>
        <dbReference type="Proteomes" id="UP000509510"/>
    </source>
</evidence>
<dbReference type="GeneID" id="55992443"/>
<dbReference type="Proteomes" id="UP000509510">
    <property type="component" value="Chromosome III"/>
</dbReference>
<organism evidence="2 3">
    <name type="scientific">Talaromyces rugulosus</name>
    <name type="common">Penicillium rugulosum</name>
    <dbReference type="NCBI Taxonomy" id="121627"/>
    <lineage>
        <taxon>Eukaryota</taxon>
        <taxon>Fungi</taxon>
        <taxon>Dikarya</taxon>
        <taxon>Ascomycota</taxon>
        <taxon>Pezizomycotina</taxon>
        <taxon>Eurotiomycetes</taxon>
        <taxon>Eurotiomycetidae</taxon>
        <taxon>Eurotiales</taxon>
        <taxon>Trichocomaceae</taxon>
        <taxon>Talaromyces</taxon>
        <taxon>Talaromyces sect. Islandici</taxon>
    </lineage>
</organism>
<name>A0A7H8QWG1_TALRU</name>
<gene>
    <name evidence="2" type="ORF">TRUGW13939_04945</name>
</gene>
<feature type="signal peptide" evidence="1">
    <location>
        <begin position="1"/>
        <end position="21"/>
    </location>
</feature>
<evidence type="ECO:0000256" key="1">
    <source>
        <dbReference type="SAM" id="SignalP"/>
    </source>
</evidence>
<accession>A0A7H8QWG1</accession>
<keyword evidence="1" id="KW-0732">Signal</keyword>
<dbReference type="RefSeq" id="XP_035344003.1">
    <property type="nucleotide sequence ID" value="XM_035488110.1"/>
</dbReference>
<dbReference type="AlphaFoldDB" id="A0A7H8QWG1"/>
<evidence type="ECO:0000313" key="2">
    <source>
        <dbReference type="EMBL" id="QKX57825.1"/>
    </source>
</evidence>